<dbReference type="RefSeq" id="WP_146831908.1">
    <property type="nucleotide sequence ID" value="NZ_CP042476.1"/>
</dbReference>
<dbReference type="Pfam" id="PF00156">
    <property type="entry name" value="Pribosyltran"/>
    <property type="match status" value="1"/>
</dbReference>
<dbReference type="InterPro" id="IPR029057">
    <property type="entry name" value="PRTase-like"/>
</dbReference>
<name>A0A5B8YJE4_9FLAO</name>
<dbReference type="CDD" id="cd06223">
    <property type="entry name" value="PRTases_typeI"/>
    <property type="match status" value="1"/>
</dbReference>
<keyword evidence="2" id="KW-0328">Glycosyltransferase</keyword>
<keyword evidence="3" id="KW-1185">Reference proteome</keyword>
<organism evidence="2 3">
    <name type="scientific">Antarcticibacterium arcticum</name>
    <dbReference type="NCBI Taxonomy" id="2585771"/>
    <lineage>
        <taxon>Bacteria</taxon>
        <taxon>Pseudomonadati</taxon>
        <taxon>Bacteroidota</taxon>
        <taxon>Flavobacteriia</taxon>
        <taxon>Flavobacteriales</taxon>
        <taxon>Flavobacteriaceae</taxon>
        <taxon>Antarcticibacterium</taxon>
    </lineage>
</organism>
<dbReference type="GO" id="GO:0016757">
    <property type="term" value="F:glycosyltransferase activity"/>
    <property type="evidence" value="ECO:0007669"/>
    <property type="project" value="UniProtKB-KW"/>
</dbReference>
<evidence type="ECO:0000259" key="1">
    <source>
        <dbReference type="Pfam" id="PF00156"/>
    </source>
</evidence>
<reference evidence="2 3" key="1">
    <citation type="submission" date="2019-08" db="EMBL/GenBank/DDBJ databases">
        <title>Antarcticibacterium arcticum sp. nov., a bacterium isolated from marine sediment of the Canadian Beaufort Sea.</title>
        <authorList>
            <person name="Lee Y.M."/>
            <person name="Baek K."/>
            <person name="Lee D.-H."/>
            <person name="Shin S.C."/>
            <person name="Jin Y.K."/>
            <person name="Park Y."/>
        </authorList>
    </citation>
    <scope>NUCLEOTIDE SEQUENCE [LARGE SCALE GENOMIC DNA]</scope>
    <source>
        <strain evidence="2 3">PAMC 28998</strain>
    </source>
</reference>
<gene>
    <name evidence="2" type="ORF">FK178_05610</name>
</gene>
<proteinExistence type="predicted"/>
<dbReference type="EMBL" id="CP042476">
    <property type="protein sequence ID" value="QED37218.1"/>
    <property type="molecule type" value="Genomic_DNA"/>
</dbReference>
<dbReference type="InterPro" id="IPR000836">
    <property type="entry name" value="PRTase_dom"/>
</dbReference>
<dbReference type="Gene3D" id="3.30.1310.20">
    <property type="entry name" value="PRTase-like"/>
    <property type="match status" value="1"/>
</dbReference>
<dbReference type="SUPFAM" id="SSF53271">
    <property type="entry name" value="PRTase-like"/>
    <property type="match status" value="1"/>
</dbReference>
<sequence length="209" mass="23004">MFKDRNDAGHQLAKRLLKFKGEDILVLGIPRGGIPVAEIVAKYLKAPLNVALSKKIGHPFNKEYAIGAVSLENSIIDPNEITPSGYIAQETAHIREILGLRYRQYYKNVSVHGIKNKTVIIIDDGIATGNTMALTVELVAKQHSNSIIVAVPVAPAGTIKKLRDLEKIREVVCLETPKNFRAVGQFYEDFEAVTDSKAISILEQANSNQ</sequence>
<evidence type="ECO:0000313" key="3">
    <source>
        <dbReference type="Proteomes" id="UP000321954"/>
    </source>
</evidence>
<protein>
    <submittedName>
        <fullName evidence="2">Phosphoribosyltransferase</fullName>
    </submittedName>
</protein>
<dbReference type="OrthoDB" id="9810066at2"/>
<accession>A0A5B8YJE4</accession>
<dbReference type="Proteomes" id="UP000321954">
    <property type="component" value="Chromosome"/>
</dbReference>
<dbReference type="KEGG" id="anp:FK178_05610"/>
<evidence type="ECO:0000313" key="2">
    <source>
        <dbReference type="EMBL" id="QED37218.1"/>
    </source>
</evidence>
<dbReference type="AlphaFoldDB" id="A0A5B8YJE4"/>
<keyword evidence="2" id="KW-0808">Transferase</keyword>
<feature type="domain" description="Phosphoribosyltransferase" evidence="1">
    <location>
        <begin position="10"/>
        <end position="190"/>
    </location>
</feature>
<dbReference type="Gene3D" id="3.40.50.2020">
    <property type="match status" value="1"/>
</dbReference>